<dbReference type="Proteomes" id="UP001314170">
    <property type="component" value="Unassembled WGS sequence"/>
</dbReference>
<organism evidence="1 2">
    <name type="scientific">Dovyalis caffra</name>
    <dbReference type="NCBI Taxonomy" id="77055"/>
    <lineage>
        <taxon>Eukaryota</taxon>
        <taxon>Viridiplantae</taxon>
        <taxon>Streptophyta</taxon>
        <taxon>Embryophyta</taxon>
        <taxon>Tracheophyta</taxon>
        <taxon>Spermatophyta</taxon>
        <taxon>Magnoliopsida</taxon>
        <taxon>eudicotyledons</taxon>
        <taxon>Gunneridae</taxon>
        <taxon>Pentapetalae</taxon>
        <taxon>rosids</taxon>
        <taxon>fabids</taxon>
        <taxon>Malpighiales</taxon>
        <taxon>Salicaceae</taxon>
        <taxon>Flacourtieae</taxon>
        <taxon>Dovyalis</taxon>
    </lineage>
</organism>
<reference evidence="1 2" key="1">
    <citation type="submission" date="2024-01" db="EMBL/GenBank/DDBJ databases">
        <authorList>
            <person name="Waweru B."/>
        </authorList>
    </citation>
    <scope>NUCLEOTIDE SEQUENCE [LARGE SCALE GENOMIC DNA]</scope>
</reference>
<sequence>MDYFENSEEGEIWRNAELAISEPCTATRINKEPLRESWRENATVFLTACTVLENKCGQLASPSTFQGKLDSVCQQLHNKQQQQ</sequence>
<evidence type="ECO:0000313" key="1">
    <source>
        <dbReference type="EMBL" id="CAK7348132.1"/>
    </source>
</evidence>
<keyword evidence="2" id="KW-1185">Reference proteome</keyword>
<proteinExistence type="predicted"/>
<evidence type="ECO:0000313" key="2">
    <source>
        <dbReference type="Proteomes" id="UP001314170"/>
    </source>
</evidence>
<accession>A0AAV1SCG9</accession>
<protein>
    <submittedName>
        <fullName evidence="1">Uncharacterized protein</fullName>
    </submittedName>
</protein>
<dbReference type="EMBL" id="CAWUPB010001173">
    <property type="protein sequence ID" value="CAK7348132.1"/>
    <property type="molecule type" value="Genomic_DNA"/>
</dbReference>
<gene>
    <name evidence="1" type="ORF">DCAF_LOCUS20825</name>
</gene>
<dbReference type="AlphaFoldDB" id="A0AAV1SCG9"/>
<name>A0AAV1SCG9_9ROSI</name>
<comment type="caution">
    <text evidence="1">The sequence shown here is derived from an EMBL/GenBank/DDBJ whole genome shotgun (WGS) entry which is preliminary data.</text>
</comment>